<dbReference type="RefSeq" id="WP_085282412.1">
    <property type="nucleotide sequence ID" value="NZ_FOBI01000001.1"/>
</dbReference>
<evidence type="ECO:0000256" key="4">
    <source>
        <dbReference type="ARBA" id="ARBA00022475"/>
    </source>
</evidence>
<evidence type="ECO:0000256" key="6">
    <source>
        <dbReference type="ARBA" id="ARBA00022989"/>
    </source>
</evidence>
<comment type="function">
    <text evidence="1 10">Role in flagellar biosynthesis.</text>
</comment>
<dbReference type="Pfam" id="PF01311">
    <property type="entry name" value="Bac_export_1"/>
    <property type="match status" value="1"/>
</dbReference>
<gene>
    <name evidence="11" type="ORF">SAMN05216262_101473</name>
</gene>
<dbReference type="AlphaFoldDB" id="A0A1H7HE44"/>
<evidence type="ECO:0000256" key="5">
    <source>
        <dbReference type="ARBA" id="ARBA00022692"/>
    </source>
</evidence>
<keyword evidence="12" id="KW-1185">Reference proteome</keyword>
<dbReference type="PANTHER" id="PTHR30065">
    <property type="entry name" value="FLAGELLAR BIOSYNTHETIC PROTEIN FLIR"/>
    <property type="match status" value="1"/>
</dbReference>
<proteinExistence type="inferred from homology"/>
<accession>A0A1H7HE44</accession>
<dbReference type="Proteomes" id="UP000199297">
    <property type="component" value="Unassembled WGS sequence"/>
</dbReference>
<dbReference type="InterPro" id="IPR006303">
    <property type="entry name" value="FliR"/>
</dbReference>
<name>A0A1H7HE44_9GAMM</name>
<keyword evidence="5 10" id="KW-0812">Transmembrane</keyword>
<keyword evidence="4 10" id="KW-1003">Cell membrane</keyword>
<keyword evidence="8 10" id="KW-0975">Bacterial flagellum</keyword>
<evidence type="ECO:0000256" key="1">
    <source>
        <dbReference type="ARBA" id="ARBA00002578"/>
    </source>
</evidence>
<keyword evidence="11" id="KW-0969">Cilium</keyword>
<evidence type="ECO:0000313" key="11">
    <source>
        <dbReference type="EMBL" id="SEK48603.1"/>
    </source>
</evidence>
<keyword evidence="7 10" id="KW-0472">Membrane</keyword>
<feature type="transmembrane region" description="Helical" evidence="10">
    <location>
        <begin position="213"/>
        <end position="237"/>
    </location>
</feature>
<comment type="subcellular location">
    <subcellularLocation>
        <location evidence="10">Cell membrane</location>
        <topology evidence="10">Multi-pass membrane protein</topology>
    </subcellularLocation>
    <subcellularLocation>
        <location evidence="10">Bacterial flagellum basal body</location>
    </subcellularLocation>
</comment>
<dbReference type="PRINTS" id="PR00953">
    <property type="entry name" value="TYPE3IMRPROT"/>
</dbReference>
<sequence length="261" mass="28311">MEFTESVINQTLADFLLPLARISAMVMSMIGLGAKAIPGRIKLFFCLAVTIAVMPALPPARVDNLFSLATSLLIGQQMIIGIMLGFVTVMVVNTFTLAGQIIAMQTGLGFASLVDPASGTNVPAVGQFFLILSSLLFWAMDGHLAYLHFVVASFDTIPIPMTDFASIKLKEVAQWGSWMFATALSLAIAPLTAMLLINFSFGIMTRAAPQLNIFAIGFPITMCAGLLIMWLTMGNFYNHFVMQWQRALDFSCYLIDCGASP</sequence>
<reference evidence="12" key="1">
    <citation type="submission" date="2016-10" db="EMBL/GenBank/DDBJ databases">
        <authorList>
            <person name="Varghese N."/>
            <person name="Submissions S."/>
        </authorList>
    </citation>
    <scope>NUCLEOTIDE SEQUENCE [LARGE SCALE GENOMIC DNA]</scope>
    <source>
        <strain evidence="12">CGMCC 1.9127</strain>
    </source>
</reference>
<evidence type="ECO:0000256" key="10">
    <source>
        <dbReference type="RuleBase" id="RU362071"/>
    </source>
</evidence>
<evidence type="ECO:0000313" key="12">
    <source>
        <dbReference type="Proteomes" id="UP000199297"/>
    </source>
</evidence>
<feature type="transmembrane region" description="Helical" evidence="10">
    <location>
        <begin position="41"/>
        <end position="58"/>
    </location>
</feature>
<dbReference type="GO" id="GO:0009425">
    <property type="term" value="C:bacterial-type flagellum basal body"/>
    <property type="evidence" value="ECO:0007669"/>
    <property type="project" value="UniProtKB-SubCell"/>
</dbReference>
<dbReference type="STRING" id="641665.GCA_002104455_00232"/>
<keyword evidence="11" id="KW-0282">Flagellum</keyword>
<feature type="transmembrane region" description="Helical" evidence="10">
    <location>
        <begin position="78"/>
        <end position="102"/>
    </location>
</feature>
<dbReference type="EMBL" id="FOBI01000001">
    <property type="protein sequence ID" value="SEK48603.1"/>
    <property type="molecule type" value="Genomic_DNA"/>
</dbReference>
<dbReference type="GO" id="GO:0005886">
    <property type="term" value="C:plasma membrane"/>
    <property type="evidence" value="ECO:0007669"/>
    <property type="project" value="UniProtKB-SubCell"/>
</dbReference>
<evidence type="ECO:0000256" key="2">
    <source>
        <dbReference type="ARBA" id="ARBA00009772"/>
    </source>
</evidence>
<dbReference type="PANTHER" id="PTHR30065:SF8">
    <property type="entry name" value="FLAGELLAR BIOSYNTHETIC PROTEIN FLIR"/>
    <property type="match status" value="1"/>
</dbReference>
<feature type="transmembrane region" description="Helical" evidence="10">
    <location>
        <begin position="122"/>
        <end position="140"/>
    </location>
</feature>
<feature type="transmembrane region" description="Helical" evidence="10">
    <location>
        <begin position="178"/>
        <end position="201"/>
    </location>
</feature>
<protein>
    <recommendedName>
        <fullName evidence="3 9">Flagellar biosynthetic protein FliR</fullName>
    </recommendedName>
</protein>
<keyword evidence="6 10" id="KW-1133">Transmembrane helix</keyword>
<comment type="similarity">
    <text evidence="2 10">Belongs to the FliR/MopE/SpaR family.</text>
</comment>
<organism evidence="11 12">
    <name type="scientific">Colwellia chukchiensis</name>
    <dbReference type="NCBI Taxonomy" id="641665"/>
    <lineage>
        <taxon>Bacteria</taxon>
        <taxon>Pseudomonadati</taxon>
        <taxon>Pseudomonadota</taxon>
        <taxon>Gammaproteobacteria</taxon>
        <taxon>Alteromonadales</taxon>
        <taxon>Colwelliaceae</taxon>
        <taxon>Colwellia</taxon>
    </lineage>
</organism>
<dbReference type="OrthoDB" id="9797790at2"/>
<evidence type="ECO:0000256" key="8">
    <source>
        <dbReference type="ARBA" id="ARBA00023143"/>
    </source>
</evidence>
<dbReference type="GO" id="GO:0006605">
    <property type="term" value="P:protein targeting"/>
    <property type="evidence" value="ECO:0007669"/>
    <property type="project" value="UniProtKB-UniRule"/>
</dbReference>
<evidence type="ECO:0000256" key="3">
    <source>
        <dbReference type="ARBA" id="ARBA00021717"/>
    </source>
</evidence>
<dbReference type="InterPro" id="IPR002010">
    <property type="entry name" value="T3SS_IM_R"/>
</dbReference>
<dbReference type="NCBIfam" id="TIGR01400">
    <property type="entry name" value="fliR"/>
    <property type="match status" value="1"/>
</dbReference>
<feature type="transmembrane region" description="Helical" evidence="10">
    <location>
        <begin position="15"/>
        <end position="34"/>
    </location>
</feature>
<evidence type="ECO:0000256" key="7">
    <source>
        <dbReference type="ARBA" id="ARBA00023136"/>
    </source>
</evidence>
<evidence type="ECO:0000256" key="9">
    <source>
        <dbReference type="NCBIfam" id="TIGR01400"/>
    </source>
</evidence>
<keyword evidence="11" id="KW-0966">Cell projection</keyword>
<dbReference type="GO" id="GO:0044780">
    <property type="term" value="P:bacterial-type flagellum assembly"/>
    <property type="evidence" value="ECO:0007669"/>
    <property type="project" value="UniProtKB-UniRule"/>
</dbReference>